<evidence type="ECO:0000313" key="2">
    <source>
        <dbReference type="EMBL" id="KAB3533176.1"/>
    </source>
</evidence>
<dbReference type="PANTHER" id="PTHR40061">
    <property type="entry name" value="SPORULATION PROTEIN YLMC-RELATED"/>
    <property type="match status" value="1"/>
</dbReference>
<dbReference type="Proteomes" id="UP000465601">
    <property type="component" value="Unassembled WGS sequence"/>
</dbReference>
<accession>A0A833HRI0</accession>
<dbReference type="PANTHER" id="PTHR40061:SF1">
    <property type="entry name" value="SPORULATION PROTEIN YLMC-RELATED"/>
    <property type="match status" value="1"/>
</dbReference>
<dbReference type="InterPro" id="IPR014238">
    <property type="entry name" value="Spore_YlmC/YmxH"/>
</dbReference>
<sequence length="110" mass="12736">MLRASELTQKEVINVTDGKRIGVITDLEVDLIKGRITAIIIPALGKFMGIFGKEHDFEIPWNQIKKIGEDVILVEIRNSLEPMKLRDEENHQEILEPEFIRKGEVDRREE</sequence>
<name>A0A833HRI0_9FIRM</name>
<keyword evidence="3" id="KW-1185">Reference proteome</keyword>
<reference evidence="2 3" key="1">
    <citation type="submission" date="2019-10" db="EMBL/GenBank/DDBJ databases">
        <title>Alkaliphilus serpentinus sp. nov. and Alkaliphilus pronyensis sp. nov., two novel anaerobic alkaliphilic species isolated from the serpentinized-hosted hydrothermal field of the Prony Bay (New Caledonia).</title>
        <authorList>
            <person name="Postec A."/>
        </authorList>
    </citation>
    <scope>NUCLEOTIDE SEQUENCE [LARGE SCALE GENOMIC DNA]</scope>
    <source>
        <strain evidence="2 3">LacT</strain>
    </source>
</reference>
<dbReference type="InterPro" id="IPR027275">
    <property type="entry name" value="PRC-brl_dom"/>
</dbReference>
<gene>
    <name evidence="2" type="ORF">F8153_01105</name>
</gene>
<dbReference type="Pfam" id="PF05239">
    <property type="entry name" value="PRC"/>
    <property type="match status" value="1"/>
</dbReference>
<organism evidence="2 3">
    <name type="scientific">Alkaliphilus serpentinus</name>
    <dbReference type="NCBI Taxonomy" id="1482731"/>
    <lineage>
        <taxon>Bacteria</taxon>
        <taxon>Bacillati</taxon>
        <taxon>Bacillota</taxon>
        <taxon>Clostridia</taxon>
        <taxon>Peptostreptococcales</taxon>
        <taxon>Natronincolaceae</taxon>
        <taxon>Alkaliphilus</taxon>
    </lineage>
</organism>
<dbReference type="Gene3D" id="2.30.30.240">
    <property type="entry name" value="PRC-barrel domain"/>
    <property type="match status" value="1"/>
</dbReference>
<evidence type="ECO:0000259" key="1">
    <source>
        <dbReference type="Pfam" id="PF05239"/>
    </source>
</evidence>
<dbReference type="AlphaFoldDB" id="A0A833HRI0"/>
<dbReference type="InterPro" id="IPR011033">
    <property type="entry name" value="PRC_barrel-like_sf"/>
</dbReference>
<dbReference type="EMBL" id="WBZB01000004">
    <property type="protein sequence ID" value="KAB3533176.1"/>
    <property type="molecule type" value="Genomic_DNA"/>
</dbReference>
<dbReference type="RefSeq" id="WP_151864501.1">
    <property type="nucleotide sequence ID" value="NZ_WBZB01000004.1"/>
</dbReference>
<protein>
    <submittedName>
        <fullName evidence="2">YlmC/YmxH family sporulation protein</fullName>
    </submittedName>
</protein>
<proteinExistence type="predicted"/>
<dbReference type="SUPFAM" id="SSF50346">
    <property type="entry name" value="PRC-barrel domain"/>
    <property type="match status" value="1"/>
</dbReference>
<evidence type="ECO:0000313" key="3">
    <source>
        <dbReference type="Proteomes" id="UP000465601"/>
    </source>
</evidence>
<feature type="domain" description="PRC-barrel" evidence="1">
    <location>
        <begin position="2"/>
        <end position="79"/>
    </location>
</feature>
<comment type="caution">
    <text evidence="2">The sequence shown here is derived from an EMBL/GenBank/DDBJ whole genome shotgun (WGS) entry which is preliminary data.</text>
</comment>
<dbReference type="NCBIfam" id="TIGR02888">
    <property type="entry name" value="spore_YlmC_YmxH"/>
    <property type="match status" value="1"/>
</dbReference>
<dbReference type="OrthoDB" id="6024937at2"/>